<dbReference type="EC" id="4.2.2.23" evidence="4"/>
<evidence type="ECO:0000256" key="4">
    <source>
        <dbReference type="ARBA" id="ARBA00012437"/>
    </source>
</evidence>
<evidence type="ECO:0000256" key="5">
    <source>
        <dbReference type="ARBA" id="ARBA00022525"/>
    </source>
</evidence>
<evidence type="ECO:0000256" key="1">
    <source>
        <dbReference type="ARBA" id="ARBA00001324"/>
    </source>
</evidence>
<proteinExistence type="inferred from homology"/>
<sequence length="574" mass="63627">MGPYLFLAGLLACLAQALPAKRATGPFLTQVDNQTWIIGNELWNVTQGLTYGVKLYYKDHDCVGDAVGHYVSYNGAASNLNWTSASVVKEGVYNGSSYIDVLFTANEGDMHWVIFSGLAGAYQYFVNHALPTLGEFRTLWRLDNTTFPRGKTDIKDEELPPLSEYLPELKVQDETWLKPDGSGYITKYDWTSWIRTQTYYGVYGEGFGSWYINPGKDYYNGNHLKQELMVHRESATGDAVQLNMIHGTHFMVSSSDVFPDGKMWGPWLWYLNDGSKSDAEQRAEDEFSAWPYAWLDDEAYHARGTVKGKLTLSDGRPAAKAAVFLGDNDPTKTALDMGSTYYYTGYTDEHGNFEFTDVRAATYGLQAWSNGSATADVSTSFLQNDVAVTAGTTTDLGALTWAVSTKEKLFQVGDFDRTDYGFLHGGAPHQHALVASCPADLTYTVGCSKPADWCFGQTYKGNWTVRFRVNEDAAAAATDGKAPTLIVSLAGYSSGASSTIWANDVRVGNLTSGAPGLLSDPCLYRSGTTAGEWRYFEFPFAADVLKKGWNTVRFEMTRNTTWHGFMWDSVILEW</sequence>
<name>A0AA38VJ66_9PEZI</name>
<evidence type="ECO:0000256" key="9">
    <source>
        <dbReference type="ARBA" id="ARBA00023326"/>
    </source>
</evidence>
<dbReference type="Pfam" id="PF14683">
    <property type="entry name" value="CBM-like"/>
    <property type="match status" value="1"/>
</dbReference>
<comment type="catalytic activity">
    <reaction evidence="1">
        <text>Endotype eliminative cleavage of L-alpha-rhamnopyranosyl-(1-&gt;4)-alpha-D-galactopyranosyluronic acid bonds of rhamnogalacturonan I domains in ramified hairy regions of pectin leaving L-rhamnopyranose at the reducing end and 4-deoxy-4,5-unsaturated D-galactopyranosyluronic acid at the non-reducing end.</text>
        <dbReference type="EC" id="4.2.2.23"/>
    </reaction>
</comment>
<dbReference type="Gene3D" id="2.70.98.10">
    <property type="match status" value="1"/>
</dbReference>
<feature type="domain" description="Rhamnogalacturonan lyase" evidence="11">
    <location>
        <begin position="409"/>
        <end position="572"/>
    </location>
</feature>
<dbReference type="CDD" id="cd10316">
    <property type="entry name" value="RGL4_M"/>
    <property type="match status" value="1"/>
</dbReference>
<dbReference type="PANTHER" id="PTHR32018">
    <property type="entry name" value="RHAMNOGALACTURONATE LYASE FAMILY PROTEIN"/>
    <property type="match status" value="1"/>
</dbReference>
<dbReference type="EMBL" id="JANBVO010000003">
    <property type="protein sequence ID" value="KAJ9155426.1"/>
    <property type="molecule type" value="Genomic_DNA"/>
</dbReference>
<comment type="caution">
    <text evidence="13">The sequence shown here is derived from an EMBL/GenBank/DDBJ whole genome shotgun (WGS) entry which is preliminary data.</text>
</comment>
<dbReference type="PANTHER" id="PTHR32018:SF1">
    <property type="entry name" value="RHAMNOGALACTURONAN ENDOLYASE"/>
    <property type="match status" value="1"/>
</dbReference>
<keyword evidence="14" id="KW-1185">Reference proteome</keyword>
<dbReference type="GO" id="GO:0005576">
    <property type="term" value="C:extracellular region"/>
    <property type="evidence" value="ECO:0007669"/>
    <property type="project" value="UniProtKB-SubCell"/>
</dbReference>
<dbReference type="SUPFAM" id="SSF49452">
    <property type="entry name" value="Starch-binding domain-like"/>
    <property type="match status" value="1"/>
</dbReference>
<dbReference type="InterPro" id="IPR051850">
    <property type="entry name" value="Polysacch_Lyase_4"/>
</dbReference>
<dbReference type="InterPro" id="IPR029411">
    <property type="entry name" value="RG-lyase_III"/>
</dbReference>
<evidence type="ECO:0000256" key="3">
    <source>
        <dbReference type="ARBA" id="ARBA00010418"/>
    </source>
</evidence>
<dbReference type="InterPro" id="IPR013784">
    <property type="entry name" value="Carb-bd-like_fold"/>
</dbReference>
<dbReference type="InterPro" id="IPR011013">
    <property type="entry name" value="Gal_mutarotase_sf_dom"/>
</dbReference>
<keyword evidence="7 13" id="KW-0456">Lyase</keyword>
<gene>
    <name evidence="13" type="ORF">NKR23_g1637</name>
</gene>
<dbReference type="GO" id="GO:0030246">
    <property type="term" value="F:carbohydrate binding"/>
    <property type="evidence" value="ECO:0007669"/>
    <property type="project" value="InterPro"/>
</dbReference>
<keyword evidence="5" id="KW-0964">Secreted</keyword>
<keyword evidence="6 10" id="KW-0732">Signal</keyword>
<dbReference type="GO" id="GO:0102210">
    <property type="term" value="F:rhamnogalacturonan endolyase activity"/>
    <property type="evidence" value="ECO:0007669"/>
    <property type="project" value="UniProtKB-EC"/>
</dbReference>
<keyword evidence="8" id="KW-0119">Carbohydrate metabolism</keyword>
<accession>A0AA38VJ66</accession>
<dbReference type="GO" id="GO:0000272">
    <property type="term" value="P:polysaccharide catabolic process"/>
    <property type="evidence" value="ECO:0007669"/>
    <property type="project" value="UniProtKB-KW"/>
</dbReference>
<evidence type="ECO:0000256" key="7">
    <source>
        <dbReference type="ARBA" id="ARBA00023239"/>
    </source>
</evidence>
<reference evidence="13" key="1">
    <citation type="submission" date="2022-07" db="EMBL/GenBank/DDBJ databases">
        <title>Fungi with potential for degradation of polypropylene.</title>
        <authorList>
            <person name="Gostincar C."/>
        </authorList>
    </citation>
    <scope>NUCLEOTIDE SEQUENCE</scope>
    <source>
        <strain evidence="13">EXF-13308</strain>
    </source>
</reference>
<dbReference type="Gene3D" id="2.60.40.1120">
    <property type="entry name" value="Carboxypeptidase-like, regulatory domain"/>
    <property type="match status" value="1"/>
</dbReference>
<evidence type="ECO:0000259" key="12">
    <source>
        <dbReference type="Pfam" id="PF14686"/>
    </source>
</evidence>
<evidence type="ECO:0000256" key="10">
    <source>
        <dbReference type="SAM" id="SignalP"/>
    </source>
</evidence>
<dbReference type="Pfam" id="PF14686">
    <property type="entry name" value="fn3_3"/>
    <property type="match status" value="1"/>
</dbReference>
<protein>
    <recommendedName>
        <fullName evidence="4">rhamnogalacturonan endolyase</fullName>
        <ecNumber evidence="4">4.2.2.23</ecNumber>
    </recommendedName>
</protein>
<comment type="similarity">
    <text evidence="3">Belongs to the polysaccharide lyase 4 family.</text>
</comment>
<evidence type="ECO:0000313" key="13">
    <source>
        <dbReference type="EMBL" id="KAJ9155426.1"/>
    </source>
</evidence>
<evidence type="ECO:0000256" key="6">
    <source>
        <dbReference type="ARBA" id="ARBA00022729"/>
    </source>
</evidence>
<evidence type="ECO:0000259" key="11">
    <source>
        <dbReference type="Pfam" id="PF14683"/>
    </source>
</evidence>
<feature type="chain" id="PRO_5041304237" description="rhamnogalacturonan endolyase" evidence="10">
    <location>
        <begin position="18"/>
        <end position="574"/>
    </location>
</feature>
<dbReference type="Gene3D" id="2.60.120.260">
    <property type="entry name" value="Galactose-binding domain-like"/>
    <property type="match status" value="1"/>
</dbReference>
<dbReference type="Proteomes" id="UP001174694">
    <property type="component" value="Unassembled WGS sequence"/>
</dbReference>
<evidence type="ECO:0000256" key="2">
    <source>
        <dbReference type="ARBA" id="ARBA00004613"/>
    </source>
</evidence>
<evidence type="ECO:0000313" key="14">
    <source>
        <dbReference type="Proteomes" id="UP001174694"/>
    </source>
</evidence>
<comment type="subcellular location">
    <subcellularLocation>
        <location evidence="2">Secreted</location>
    </subcellularLocation>
</comment>
<keyword evidence="9" id="KW-0624">Polysaccharide degradation</keyword>
<dbReference type="InterPro" id="IPR014718">
    <property type="entry name" value="GH-type_carb-bd"/>
</dbReference>
<evidence type="ECO:0000256" key="8">
    <source>
        <dbReference type="ARBA" id="ARBA00023277"/>
    </source>
</evidence>
<organism evidence="13 14">
    <name type="scientific">Pleurostoma richardsiae</name>
    <dbReference type="NCBI Taxonomy" id="41990"/>
    <lineage>
        <taxon>Eukaryota</taxon>
        <taxon>Fungi</taxon>
        <taxon>Dikarya</taxon>
        <taxon>Ascomycota</taxon>
        <taxon>Pezizomycotina</taxon>
        <taxon>Sordariomycetes</taxon>
        <taxon>Sordariomycetidae</taxon>
        <taxon>Calosphaeriales</taxon>
        <taxon>Pleurostomataceae</taxon>
        <taxon>Pleurostoma</taxon>
    </lineage>
</organism>
<dbReference type="InterPro" id="IPR008979">
    <property type="entry name" value="Galactose-bd-like_sf"/>
</dbReference>
<dbReference type="AlphaFoldDB" id="A0AA38VJ66"/>
<dbReference type="SUPFAM" id="SSF49785">
    <property type="entry name" value="Galactose-binding domain-like"/>
    <property type="match status" value="1"/>
</dbReference>
<dbReference type="SUPFAM" id="SSF74650">
    <property type="entry name" value="Galactose mutarotase-like"/>
    <property type="match status" value="1"/>
</dbReference>
<dbReference type="InterPro" id="IPR029413">
    <property type="entry name" value="RG-lyase_II"/>
</dbReference>
<feature type="domain" description="Rhamnogalacturonan lyase" evidence="12">
    <location>
        <begin position="322"/>
        <end position="396"/>
    </location>
</feature>
<feature type="signal peptide" evidence="10">
    <location>
        <begin position="1"/>
        <end position="17"/>
    </location>
</feature>
<dbReference type="CDD" id="cd10320">
    <property type="entry name" value="RGL4_N"/>
    <property type="match status" value="1"/>
</dbReference>